<dbReference type="SMART" id="SM00115">
    <property type="entry name" value="CASc"/>
    <property type="match status" value="1"/>
</dbReference>
<keyword evidence="6" id="KW-0865">Zymogen</keyword>
<dbReference type="InterPro" id="IPR011600">
    <property type="entry name" value="Pept_C14_caspase"/>
</dbReference>
<evidence type="ECO:0008006" key="13">
    <source>
        <dbReference type="Google" id="ProtNLM"/>
    </source>
</evidence>
<evidence type="ECO:0000256" key="4">
    <source>
        <dbReference type="ARBA" id="ARBA00022801"/>
    </source>
</evidence>
<dbReference type="InterPro" id="IPR029030">
    <property type="entry name" value="Caspase-like_dom_sf"/>
</dbReference>
<comment type="similarity">
    <text evidence="1 7">Belongs to the peptidase C14A family.</text>
</comment>
<dbReference type="PANTHER" id="PTHR10454">
    <property type="entry name" value="CASPASE"/>
    <property type="match status" value="1"/>
</dbReference>
<evidence type="ECO:0000256" key="8">
    <source>
        <dbReference type="SAM" id="MobiDB-lite"/>
    </source>
</evidence>
<dbReference type="CDD" id="cd00032">
    <property type="entry name" value="CASc"/>
    <property type="match status" value="1"/>
</dbReference>
<dbReference type="GO" id="GO:0043525">
    <property type="term" value="P:positive regulation of neuron apoptotic process"/>
    <property type="evidence" value="ECO:0007669"/>
    <property type="project" value="TreeGrafter"/>
</dbReference>
<keyword evidence="3" id="KW-0053">Apoptosis</keyword>
<dbReference type="InterPro" id="IPR001309">
    <property type="entry name" value="Pept_C14_p20"/>
</dbReference>
<dbReference type="InterPro" id="IPR016129">
    <property type="entry name" value="Caspase_his_AS"/>
</dbReference>
<dbReference type="PROSITE" id="PS50207">
    <property type="entry name" value="CASPASE_P10"/>
    <property type="match status" value="1"/>
</dbReference>
<dbReference type="PANTHER" id="PTHR10454:SF232">
    <property type="entry name" value="AT03047P-RELATED"/>
    <property type="match status" value="1"/>
</dbReference>
<evidence type="ECO:0000256" key="1">
    <source>
        <dbReference type="ARBA" id="ARBA00010134"/>
    </source>
</evidence>
<dbReference type="SUPFAM" id="SSF52129">
    <property type="entry name" value="Caspase-like"/>
    <property type="match status" value="1"/>
</dbReference>
<evidence type="ECO:0000256" key="2">
    <source>
        <dbReference type="ARBA" id="ARBA00022670"/>
    </source>
</evidence>
<feature type="region of interest" description="Disordered" evidence="8">
    <location>
        <begin position="1"/>
        <end position="26"/>
    </location>
</feature>
<dbReference type="GO" id="GO:0006508">
    <property type="term" value="P:proteolysis"/>
    <property type="evidence" value="ECO:0007669"/>
    <property type="project" value="UniProtKB-KW"/>
</dbReference>
<dbReference type="GO" id="GO:0004197">
    <property type="term" value="F:cysteine-type endopeptidase activity"/>
    <property type="evidence" value="ECO:0007669"/>
    <property type="project" value="InterPro"/>
</dbReference>
<organism evidence="11 12">
    <name type="scientific">Ridgeia piscesae</name>
    <name type="common">Tubeworm</name>
    <dbReference type="NCBI Taxonomy" id="27915"/>
    <lineage>
        <taxon>Eukaryota</taxon>
        <taxon>Metazoa</taxon>
        <taxon>Spiralia</taxon>
        <taxon>Lophotrochozoa</taxon>
        <taxon>Annelida</taxon>
        <taxon>Polychaeta</taxon>
        <taxon>Sedentaria</taxon>
        <taxon>Canalipalpata</taxon>
        <taxon>Sabellida</taxon>
        <taxon>Siboglinidae</taxon>
        <taxon>Ridgeia</taxon>
    </lineage>
</organism>
<dbReference type="EMBL" id="JAODUO010000110">
    <property type="protein sequence ID" value="KAK2189268.1"/>
    <property type="molecule type" value="Genomic_DNA"/>
</dbReference>
<dbReference type="FunFam" id="3.40.50.1460:FF:000001">
    <property type="entry name" value="Caspase-3 preproprotein"/>
    <property type="match status" value="1"/>
</dbReference>
<accession>A0AAD9P6W3</accession>
<dbReference type="PROSITE" id="PS50208">
    <property type="entry name" value="CASPASE_P20"/>
    <property type="match status" value="1"/>
</dbReference>
<evidence type="ECO:0000259" key="9">
    <source>
        <dbReference type="PROSITE" id="PS50207"/>
    </source>
</evidence>
<feature type="domain" description="Caspase family p10" evidence="9">
    <location>
        <begin position="203"/>
        <end position="297"/>
    </location>
</feature>
<dbReference type="InterPro" id="IPR002138">
    <property type="entry name" value="Pept_C14_p10"/>
</dbReference>
<reference evidence="11" key="1">
    <citation type="journal article" date="2023" name="Mol. Biol. Evol.">
        <title>Third-Generation Sequencing Reveals the Adaptive Role of the Epigenome in Three Deep-Sea Polychaetes.</title>
        <authorList>
            <person name="Perez M."/>
            <person name="Aroh O."/>
            <person name="Sun Y."/>
            <person name="Lan Y."/>
            <person name="Juniper S.K."/>
            <person name="Young C.R."/>
            <person name="Angers B."/>
            <person name="Qian P.Y."/>
        </authorList>
    </citation>
    <scope>NUCLEOTIDE SEQUENCE</scope>
    <source>
        <strain evidence="11">R07B-5</strain>
    </source>
</reference>
<feature type="compositionally biased region" description="Basic and acidic residues" evidence="8">
    <location>
        <begin position="1"/>
        <end position="11"/>
    </location>
</feature>
<dbReference type="PRINTS" id="PR00376">
    <property type="entry name" value="IL1BCENZYME"/>
</dbReference>
<dbReference type="PROSITE" id="PS01121">
    <property type="entry name" value="CASPASE_HIS"/>
    <property type="match status" value="1"/>
</dbReference>
<dbReference type="InterPro" id="IPR015917">
    <property type="entry name" value="Pept_C14A"/>
</dbReference>
<dbReference type="Pfam" id="PF00656">
    <property type="entry name" value="Peptidase_C14"/>
    <property type="match status" value="1"/>
</dbReference>
<dbReference type="Proteomes" id="UP001209878">
    <property type="component" value="Unassembled WGS sequence"/>
</dbReference>
<evidence type="ECO:0000259" key="10">
    <source>
        <dbReference type="PROSITE" id="PS50208"/>
    </source>
</evidence>
<evidence type="ECO:0000256" key="3">
    <source>
        <dbReference type="ARBA" id="ARBA00022703"/>
    </source>
</evidence>
<evidence type="ECO:0000313" key="11">
    <source>
        <dbReference type="EMBL" id="KAK2189268.1"/>
    </source>
</evidence>
<name>A0AAD9P6W3_RIDPI</name>
<evidence type="ECO:0000313" key="12">
    <source>
        <dbReference type="Proteomes" id="UP001209878"/>
    </source>
</evidence>
<evidence type="ECO:0000256" key="7">
    <source>
        <dbReference type="RuleBase" id="RU003971"/>
    </source>
</evidence>
<keyword evidence="4" id="KW-0378">Hydrolase</keyword>
<keyword evidence="12" id="KW-1185">Reference proteome</keyword>
<dbReference type="GO" id="GO:0005737">
    <property type="term" value="C:cytoplasm"/>
    <property type="evidence" value="ECO:0007669"/>
    <property type="project" value="TreeGrafter"/>
</dbReference>
<dbReference type="GO" id="GO:0006915">
    <property type="term" value="P:apoptotic process"/>
    <property type="evidence" value="ECO:0007669"/>
    <property type="project" value="UniProtKB-KW"/>
</dbReference>
<feature type="domain" description="Caspase family p20" evidence="10">
    <location>
        <begin position="59"/>
        <end position="184"/>
    </location>
</feature>
<sequence length="299" mass="33479">MAGHMERKEGETLAESRCPESGGEKEARKNKIMIGGLLVSAQTQAASLQLDSYSNRHPRLGLCVIVNNKTFNKQLTGQSNRDGTDVDAKALENVFMHLGFDVRRYDDLNRTDMSISLRQVAEEDHSDADCFVCVILSHGEEGVVYGTDGKVPLEKLLGYFKGANCPTLAGKPKLFFIQACRGRRYDFGTVIGEDQVDALPLANTRKIPTEADFLIAYSVVPGHFSWRNNVDGSWFVQALCQVFEQHGHSAELLQMMTLVNKIVAYDFESCTDDDFTSHMKQVPCVVSMLTRQFFFKPKY</sequence>
<dbReference type="PROSITE" id="PS01122">
    <property type="entry name" value="CASPASE_CYS"/>
    <property type="match status" value="1"/>
</dbReference>
<dbReference type="InterPro" id="IPR002398">
    <property type="entry name" value="Pept_C14"/>
</dbReference>
<dbReference type="Gene3D" id="3.40.50.1460">
    <property type="match status" value="1"/>
</dbReference>
<comment type="caution">
    <text evidence="11">The sequence shown here is derived from an EMBL/GenBank/DDBJ whole genome shotgun (WGS) entry which is preliminary data.</text>
</comment>
<dbReference type="InterPro" id="IPR033139">
    <property type="entry name" value="Caspase_cys_AS"/>
</dbReference>
<dbReference type="AlphaFoldDB" id="A0AAD9P6W3"/>
<evidence type="ECO:0000256" key="6">
    <source>
        <dbReference type="ARBA" id="ARBA00023145"/>
    </source>
</evidence>
<evidence type="ECO:0000256" key="5">
    <source>
        <dbReference type="ARBA" id="ARBA00022807"/>
    </source>
</evidence>
<proteinExistence type="inferred from homology"/>
<gene>
    <name evidence="11" type="ORF">NP493_111g01008</name>
</gene>
<keyword evidence="2" id="KW-0645">Protease</keyword>
<protein>
    <recommendedName>
        <fullName evidence="13">Caspase-3</fullName>
    </recommendedName>
</protein>
<keyword evidence="5" id="KW-0788">Thiol protease</keyword>